<evidence type="ECO:0000313" key="1">
    <source>
        <dbReference type="EMBL" id="EFO19346.1"/>
    </source>
</evidence>
<reference evidence="1" key="1">
    <citation type="submission" date="2012-04" db="EMBL/GenBank/DDBJ databases">
        <title>The Genome Sequence of Loa loa.</title>
        <authorList>
            <consortium name="The Broad Institute Genome Sequencing Platform"/>
            <consortium name="Broad Institute Genome Sequencing Center for Infectious Disease"/>
            <person name="Nutman T.B."/>
            <person name="Fink D.L."/>
            <person name="Russ C."/>
            <person name="Young S."/>
            <person name="Zeng Q."/>
            <person name="Gargeya S."/>
            <person name="Alvarado L."/>
            <person name="Berlin A."/>
            <person name="Chapman S.B."/>
            <person name="Chen Z."/>
            <person name="Freedman E."/>
            <person name="Gellesch M."/>
            <person name="Goldberg J."/>
            <person name="Griggs A."/>
            <person name="Gujja S."/>
            <person name="Heilman E.R."/>
            <person name="Heiman D."/>
            <person name="Howarth C."/>
            <person name="Mehta T."/>
            <person name="Neiman D."/>
            <person name="Pearson M."/>
            <person name="Roberts A."/>
            <person name="Saif S."/>
            <person name="Shea T."/>
            <person name="Shenoy N."/>
            <person name="Sisk P."/>
            <person name="Stolte C."/>
            <person name="Sykes S."/>
            <person name="White J."/>
            <person name="Yandava C."/>
            <person name="Haas B."/>
            <person name="Henn M.R."/>
            <person name="Nusbaum C."/>
            <person name="Birren B."/>
        </authorList>
    </citation>
    <scope>NUCLEOTIDE SEQUENCE [LARGE SCALE GENOMIC DNA]</scope>
</reference>
<protein>
    <submittedName>
        <fullName evidence="1">Uncharacterized protein</fullName>
    </submittedName>
</protein>
<dbReference type="InParanoid" id="A0A1S0TU14"/>
<proteinExistence type="predicted"/>
<dbReference type="AlphaFoldDB" id="A0A1S0TU14"/>
<name>A0A1S0TU14_LOALO</name>
<accession>A0A1S0TU14</accession>
<dbReference type="GeneID" id="9946583"/>
<dbReference type="CTD" id="9946583"/>
<dbReference type="EMBL" id="JH712178">
    <property type="protein sequence ID" value="EFO19346.1"/>
    <property type="molecule type" value="Genomic_DNA"/>
</dbReference>
<dbReference type="KEGG" id="loa:LOAG_09147"/>
<dbReference type="RefSeq" id="XP_003144723.1">
    <property type="nucleotide sequence ID" value="XM_003144675.1"/>
</dbReference>
<sequence length="66" mass="7535">GHQGTITMPVFKLLFCQSPVRLLKVADADAGKDIKKEKKMRKISMKKIGIQIETYICYLIAEYDCN</sequence>
<gene>
    <name evidence="1" type="ORF">LOAG_09147</name>
</gene>
<feature type="non-terminal residue" evidence="1">
    <location>
        <position position="1"/>
    </location>
</feature>
<organism evidence="1">
    <name type="scientific">Loa loa</name>
    <name type="common">Eye worm</name>
    <name type="synonym">Filaria loa</name>
    <dbReference type="NCBI Taxonomy" id="7209"/>
    <lineage>
        <taxon>Eukaryota</taxon>
        <taxon>Metazoa</taxon>
        <taxon>Ecdysozoa</taxon>
        <taxon>Nematoda</taxon>
        <taxon>Chromadorea</taxon>
        <taxon>Rhabditida</taxon>
        <taxon>Spirurina</taxon>
        <taxon>Spiruromorpha</taxon>
        <taxon>Filarioidea</taxon>
        <taxon>Onchocercidae</taxon>
        <taxon>Loa</taxon>
    </lineage>
</organism>